<dbReference type="EMBL" id="JBHTLY010000008">
    <property type="protein sequence ID" value="MFD1203074.1"/>
    <property type="molecule type" value="Genomic_DNA"/>
</dbReference>
<dbReference type="InterPro" id="IPR014047">
    <property type="entry name" value="Chr_Tranpt_l_chain"/>
</dbReference>
<keyword evidence="5 7" id="KW-1133">Transmembrane helix</keyword>
<feature type="transmembrane region" description="Helical" evidence="7">
    <location>
        <begin position="217"/>
        <end position="236"/>
    </location>
</feature>
<dbReference type="InterPro" id="IPR003370">
    <property type="entry name" value="Chromate_transpt"/>
</dbReference>
<feature type="transmembrane region" description="Helical" evidence="7">
    <location>
        <begin position="91"/>
        <end position="113"/>
    </location>
</feature>
<feature type="transmembrane region" description="Helical" evidence="7">
    <location>
        <begin position="285"/>
        <end position="306"/>
    </location>
</feature>
<proteinExistence type="inferred from homology"/>
<dbReference type="PANTHER" id="PTHR33567:SF3">
    <property type="entry name" value="CHROMATE ION TRANSPORTER (EUROFUNG)"/>
    <property type="match status" value="1"/>
</dbReference>
<feature type="transmembrane region" description="Helical" evidence="7">
    <location>
        <begin position="346"/>
        <end position="369"/>
    </location>
</feature>
<accession>A0ABW3TTU4</accession>
<dbReference type="PIRSF" id="PIRSF004810">
    <property type="entry name" value="ChrA"/>
    <property type="match status" value="1"/>
</dbReference>
<gene>
    <name evidence="8" type="primary">chrA</name>
    <name evidence="8" type="ORF">ACFQ3U_14340</name>
</gene>
<dbReference type="Pfam" id="PF02417">
    <property type="entry name" value="Chromate_transp"/>
    <property type="match status" value="2"/>
</dbReference>
<dbReference type="Proteomes" id="UP001597181">
    <property type="component" value="Unassembled WGS sequence"/>
</dbReference>
<feature type="transmembrane region" description="Helical" evidence="7">
    <location>
        <begin position="125"/>
        <end position="146"/>
    </location>
</feature>
<feature type="transmembrane region" description="Helical" evidence="7">
    <location>
        <begin position="158"/>
        <end position="181"/>
    </location>
</feature>
<keyword evidence="4 7" id="KW-0812">Transmembrane</keyword>
<sequence length="421" mass="42164">MVELPTPTERGEGTPRRGTTGEVFLAFLRLGLTSFGGPTAHLGFFRSEFVERRGWVTDREYANLVALCQVLPGPASSQVGFALGLRRAGALGGLAAFIAFTLPSAVALLAFAYGATTLEGPLWRGALAGLGVAAVAIVAHAVLGMARSLTPDLRRAGIACTAAAAALLFPGVVGQLLAIALGATGGALTCRAIARQEAAGRVGERAWASRSPRIPRRSFVCLATLGTLLVAAPLLARTTGAGWLALVDANLRAGSLVFGGGHVVLPLLHAELVTPGWVTETDFAAGYAAAQAVPGPLFTFAGYLGALSGVGPGGAAGAALALVAIFTPGLLLVAAIAPVWSRLSAAPGAAAVLLGINAAVVGILAAALYRPIITSAITGLWPLLLALACFALLQWPRVPAWAVVAVGAGAGVVGAAAGAFG</sequence>
<protein>
    <submittedName>
        <fullName evidence="8">Chromate efflux transporter</fullName>
    </submittedName>
</protein>
<feature type="transmembrane region" description="Helical" evidence="7">
    <location>
        <begin position="376"/>
        <end position="395"/>
    </location>
</feature>
<dbReference type="PANTHER" id="PTHR33567">
    <property type="entry name" value="CHROMATE ION TRANSPORTER (EUROFUNG)"/>
    <property type="match status" value="1"/>
</dbReference>
<evidence type="ECO:0000313" key="9">
    <source>
        <dbReference type="Proteomes" id="UP001597181"/>
    </source>
</evidence>
<evidence type="ECO:0000256" key="3">
    <source>
        <dbReference type="ARBA" id="ARBA00022475"/>
    </source>
</evidence>
<reference evidence="9" key="1">
    <citation type="journal article" date="2019" name="Int. J. Syst. Evol. Microbiol.">
        <title>The Global Catalogue of Microorganisms (GCM) 10K type strain sequencing project: providing services to taxonomists for standard genome sequencing and annotation.</title>
        <authorList>
            <consortium name="The Broad Institute Genomics Platform"/>
            <consortium name="The Broad Institute Genome Sequencing Center for Infectious Disease"/>
            <person name="Wu L."/>
            <person name="Ma J."/>
        </authorList>
    </citation>
    <scope>NUCLEOTIDE SEQUENCE [LARGE SCALE GENOMIC DNA]</scope>
    <source>
        <strain evidence="9">CCUG 50213</strain>
    </source>
</reference>
<organism evidence="8 9">
    <name type="scientific">Leucobacter albus</name>
    <dbReference type="NCBI Taxonomy" id="272210"/>
    <lineage>
        <taxon>Bacteria</taxon>
        <taxon>Bacillati</taxon>
        <taxon>Actinomycetota</taxon>
        <taxon>Actinomycetes</taxon>
        <taxon>Micrococcales</taxon>
        <taxon>Microbacteriaceae</taxon>
        <taxon>Leucobacter</taxon>
    </lineage>
</organism>
<evidence type="ECO:0000256" key="7">
    <source>
        <dbReference type="SAM" id="Phobius"/>
    </source>
</evidence>
<keyword evidence="9" id="KW-1185">Reference proteome</keyword>
<feature type="transmembrane region" description="Helical" evidence="7">
    <location>
        <begin position="401"/>
        <end position="420"/>
    </location>
</feature>
<comment type="caution">
    <text evidence="8">The sequence shown here is derived from an EMBL/GenBank/DDBJ whole genome shotgun (WGS) entry which is preliminary data.</text>
</comment>
<evidence type="ECO:0000256" key="2">
    <source>
        <dbReference type="ARBA" id="ARBA00005262"/>
    </source>
</evidence>
<keyword evidence="6 7" id="KW-0472">Membrane</keyword>
<evidence type="ECO:0000256" key="4">
    <source>
        <dbReference type="ARBA" id="ARBA00022692"/>
    </source>
</evidence>
<comment type="subcellular location">
    <subcellularLocation>
        <location evidence="1">Cell membrane</location>
        <topology evidence="1">Multi-pass membrane protein</topology>
    </subcellularLocation>
</comment>
<feature type="transmembrane region" description="Helical" evidence="7">
    <location>
        <begin position="243"/>
        <end position="265"/>
    </location>
</feature>
<evidence type="ECO:0000256" key="6">
    <source>
        <dbReference type="ARBA" id="ARBA00023136"/>
    </source>
</evidence>
<comment type="similarity">
    <text evidence="2">Belongs to the chromate ion transporter (CHR) (TC 2.A.51) family.</text>
</comment>
<name>A0ABW3TTU4_9MICO</name>
<evidence type="ECO:0000313" key="8">
    <source>
        <dbReference type="EMBL" id="MFD1203074.1"/>
    </source>
</evidence>
<keyword evidence="3" id="KW-1003">Cell membrane</keyword>
<dbReference type="RefSeq" id="WP_343960148.1">
    <property type="nucleotide sequence ID" value="NZ_BAAAKZ010000006.1"/>
</dbReference>
<evidence type="ECO:0000256" key="5">
    <source>
        <dbReference type="ARBA" id="ARBA00022989"/>
    </source>
</evidence>
<feature type="transmembrane region" description="Helical" evidence="7">
    <location>
        <begin position="318"/>
        <end position="340"/>
    </location>
</feature>
<evidence type="ECO:0000256" key="1">
    <source>
        <dbReference type="ARBA" id="ARBA00004651"/>
    </source>
</evidence>
<dbReference type="NCBIfam" id="TIGR00937">
    <property type="entry name" value="2A51"/>
    <property type="match status" value="1"/>
</dbReference>